<name>A0A089LTK8_9BACL</name>
<protein>
    <submittedName>
        <fullName evidence="5">Sugar ABC transporter ATP-binding protein</fullName>
    </submittedName>
</protein>
<dbReference type="PANTHER" id="PTHR42711">
    <property type="entry name" value="ABC TRANSPORTER ATP-BINDING PROTEIN"/>
    <property type="match status" value="1"/>
</dbReference>
<dbReference type="HOGENOM" id="CLU_000604_1_2_9"/>
<keyword evidence="6" id="KW-1185">Reference proteome</keyword>
<dbReference type="EMBL" id="CP009286">
    <property type="protein sequence ID" value="AIQ62573.1"/>
    <property type="molecule type" value="Genomic_DNA"/>
</dbReference>
<dbReference type="InterPro" id="IPR027417">
    <property type="entry name" value="P-loop_NTPase"/>
</dbReference>
<organism evidence="5 6">
    <name type="scientific">Paenibacillus stellifer</name>
    <dbReference type="NCBI Taxonomy" id="169760"/>
    <lineage>
        <taxon>Bacteria</taxon>
        <taxon>Bacillati</taxon>
        <taxon>Bacillota</taxon>
        <taxon>Bacilli</taxon>
        <taxon>Bacillales</taxon>
        <taxon>Paenibacillaceae</taxon>
        <taxon>Paenibacillus</taxon>
    </lineage>
</organism>
<dbReference type="PROSITE" id="PS00211">
    <property type="entry name" value="ABC_TRANSPORTER_1"/>
    <property type="match status" value="1"/>
</dbReference>
<evidence type="ECO:0000256" key="1">
    <source>
        <dbReference type="ARBA" id="ARBA00022448"/>
    </source>
</evidence>
<reference evidence="5 6" key="1">
    <citation type="submission" date="2014-08" db="EMBL/GenBank/DDBJ databases">
        <title>Comparative genomics of the Paenibacillus odorifer group.</title>
        <authorList>
            <person name="den Bakker H.C."/>
            <person name="Tsai Y.-C."/>
            <person name="Martin N."/>
            <person name="Korlach J."/>
            <person name="Wiedmann M."/>
        </authorList>
    </citation>
    <scope>NUCLEOTIDE SEQUENCE [LARGE SCALE GENOMIC DNA]</scope>
    <source>
        <strain evidence="5 6">DSM 14472</strain>
    </source>
</reference>
<sequence length="334" mass="37898">MVADNLTKEFRHAVKKPGLTGSIRHLLNPEYEKKTAVDRISFSIERGESVAYVGPNGAGKSTTIKMLTGILVPTGGQVLVDGVIPYKNRIENARNIGAVFGQRTQLWWDLPVLESLTLLKEIYEIPDREYKKRMELFEDILHLGEFLHLPARKISLGQRMRADLAASLLHNPKVLYLDEPTIGLDVSVKARIRQFIREVNRESGTTILLTTHDMEDIEDICKRLLIIDRGRVIFDGELQAVKDAFAQERTIHFEVRAPLHVGEEELAAQFPGAVLHIPSEGSGFSVRFNRFYYSAGDIIDFVTKRNEIVDIHIDEPSIELVIRQIYEVILTFRG</sequence>
<dbReference type="AlphaFoldDB" id="A0A089LTK8"/>
<dbReference type="GO" id="GO:0016887">
    <property type="term" value="F:ATP hydrolysis activity"/>
    <property type="evidence" value="ECO:0007669"/>
    <property type="project" value="InterPro"/>
</dbReference>
<dbReference type="InterPro" id="IPR003593">
    <property type="entry name" value="AAA+_ATPase"/>
</dbReference>
<feature type="domain" description="ABC transporter" evidence="4">
    <location>
        <begin position="14"/>
        <end position="254"/>
    </location>
</feature>
<evidence type="ECO:0000259" key="4">
    <source>
        <dbReference type="PROSITE" id="PS50893"/>
    </source>
</evidence>
<evidence type="ECO:0000313" key="6">
    <source>
        <dbReference type="Proteomes" id="UP000029507"/>
    </source>
</evidence>
<keyword evidence="3 5" id="KW-0067">ATP-binding</keyword>
<dbReference type="STRING" id="169760.PSTEL_05120"/>
<proteinExistence type="predicted"/>
<dbReference type="OrthoDB" id="9804819at2"/>
<keyword evidence="1" id="KW-0813">Transport</keyword>
<accession>A0A089LTK8</accession>
<dbReference type="GO" id="GO:0005524">
    <property type="term" value="F:ATP binding"/>
    <property type="evidence" value="ECO:0007669"/>
    <property type="project" value="UniProtKB-KW"/>
</dbReference>
<dbReference type="Proteomes" id="UP000029507">
    <property type="component" value="Chromosome"/>
</dbReference>
<evidence type="ECO:0000256" key="2">
    <source>
        <dbReference type="ARBA" id="ARBA00022741"/>
    </source>
</evidence>
<dbReference type="InterPro" id="IPR050763">
    <property type="entry name" value="ABC_transporter_ATP-binding"/>
</dbReference>
<dbReference type="PROSITE" id="PS50893">
    <property type="entry name" value="ABC_TRANSPORTER_2"/>
    <property type="match status" value="1"/>
</dbReference>
<dbReference type="InterPro" id="IPR017871">
    <property type="entry name" value="ABC_transporter-like_CS"/>
</dbReference>
<dbReference type="SUPFAM" id="SSF52540">
    <property type="entry name" value="P-loop containing nucleoside triphosphate hydrolases"/>
    <property type="match status" value="1"/>
</dbReference>
<dbReference type="InterPro" id="IPR003439">
    <property type="entry name" value="ABC_transporter-like_ATP-bd"/>
</dbReference>
<evidence type="ECO:0000256" key="3">
    <source>
        <dbReference type="ARBA" id="ARBA00022840"/>
    </source>
</evidence>
<evidence type="ECO:0000313" key="5">
    <source>
        <dbReference type="EMBL" id="AIQ62573.1"/>
    </source>
</evidence>
<dbReference type="PANTHER" id="PTHR42711:SF1">
    <property type="entry name" value="ABC-TRANSPORT PROTEIN, ATP-BINDING COMPONENT"/>
    <property type="match status" value="1"/>
</dbReference>
<dbReference type="Gene3D" id="3.40.50.300">
    <property type="entry name" value="P-loop containing nucleotide triphosphate hydrolases"/>
    <property type="match status" value="1"/>
</dbReference>
<dbReference type="KEGG" id="pste:PSTEL_05120"/>
<dbReference type="Pfam" id="PF00005">
    <property type="entry name" value="ABC_tran"/>
    <property type="match status" value="1"/>
</dbReference>
<dbReference type="SMART" id="SM00382">
    <property type="entry name" value="AAA"/>
    <property type="match status" value="1"/>
</dbReference>
<keyword evidence="2" id="KW-0547">Nucleotide-binding</keyword>
<gene>
    <name evidence="5" type="ORF">PSTEL_05120</name>
</gene>